<keyword evidence="9" id="KW-1185">Reference proteome</keyword>
<dbReference type="Proteomes" id="UP000316621">
    <property type="component" value="Chromosome 5"/>
</dbReference>
<organism evidence="8 9">
    <name type="scientific">Papaver somniferum</name>
    <name type="common">Opium poppy</name>
    <dbReference type="NCBI Taxonomy" id="3469"/>
    <lineage>
        <taxon>Eukaryota</taxon>
        <taxon>Viridiplantae</taxon>
        <taxon>Streptophyta</taxon>
        <taxon>Embryophyta</taxon>
        <taxon>Tracheophyta</taxon>
        <taxon>Spermatophyta</taxon>
        <taxon>Magnoliopsida</taxon>
        <taxon>Ranunculales</taxon>
        <taxon>Papaveraceae</taxon>
        <taxon>Papaveroideae</taxon>
        <taxon>Papaver</taxon>
    </lineage>
</organism>
<proteinExistence type="inferred from homology"/>
<feature type="region of interest" description="Disordered" evidence="5">
    <location>
        <begin position="121"/>
        <end position="157"/>
    </location>
</feature>
<evidence type="ECO:0000256" key="5">
    <source>
        <dbReference type="SAM" id="MobiDB-lite"/>
    </source>
</evidence>
<evidence type="ECO:0000256" key="4">
    <source>
        <dbReference type="ARBA" id="ARBA00023180"/>
    </source>
</evidence>
<feature type="signal peptide" evidence="6">
    <location>
        <begin position="1"/>
        <end position="25"/>
    </location>
</feature>
<keyword evidence="3" id="KW-1015">Disulfide bond</keyword>
<dbReference type="Gene3D" id="1.10.110.10">
    <property type="entry name" value="Plant lipid-transfer and hydrophobic proteins"/>
    <property type="match status" value="1"/>
</dbReference>
<evidence type="ECO:0000313" key="9">
    <source>
        <dbReference type="Proteomes" id="UP000316621"/>
    </source>
</evidence>
<dbReference type="OMA" id="IAQCTTR"/>
<evidence type="ECO:0000256" key="1">
    <source>
        <dbReference type="ARBA" id="ARBA00009748"/>
    </source>
</evidence>
<feature type="domain" description="Bifunctional inhibitor/plant lipid transfer protein/seed storage helical" evidence="7">
    <location>
        <begin position="26"/>
        <end position="115"/>
    </location>
</feature>
<evidence type="ECO:0000256" key="3">
    <source>
        <dbReference type="ARBA" id="ARBA00023157"/>
    </source>
</evidence>
<dbReference type="PANTHER" id="PTHR33044">
    <property type="entry name" value="BIFUNCTIONAL INHIBITOR/LIPID-TRANSFER PROTEIN/SEED STORAGE 2S ALBUMIN SUPERFAMILY PROTEIN-RELATED"/>
    <property type="match status" value="1"/>
</dbReference>
<feature type="compositionally biased region" description="Polar residues" evidence="5">
    <location>
        <begin position="132"/>
        <end position="141"/>
    </location>
</feature>
<dbReference type="InterPro" id="IPR016140">
    <property type="entry name" value="Bifunc_inhib/LTP/seed_store"/>
</dbReference>
<dbReference type="CDD" id="cd00010">
    <property type="entry name" value="AAI_LTSS"/>
    <property type="match status" value="1"/>
</dbReference>
<feature type="chain" id="PRO_5021274787" description="Bifunctional inhibitor/plant lipid transfer protein/seed storage helical domain-containing protein" evidence="6">
    <location>
        <begin position="26"/>
        <end position="190"/>
    </location>
</feature>
<dbReference type="EMBL" id="CM010719">
    <property type="protein sequence ID" value="RZC61151.1"/>
    <property type="molecule type" value="Genomic_DNA"/>
</dbReference>
<reference evidence="8 9" key="1">
    <citation type="journal article" date="2018" name="Science">
        <title>The opium poppy genome and morphinan production.</title>
        <authorList>
            <person name="Guo L."/>
            <person name="Winzer T."/>
            <person name="Yang X."/>
            <person name="Li Y."/>
            <person name="Ning Z."/>
            <person name="He Z."/>
            <person name="Teodor R."/>
            <person name="Lu Y."/>
            <person name="Bowser T.A."/>
            <person name="Graham I.A."/>
            <person name="Ye K."/>
        </authorList>
    </citation>
    <scope>NUCLEOTIDE SEQUENCE [LARGE SCALE GENOMIC DNA]</scope>
    <source>
        <strain evidence="9">cv. HN1</strain>
        <tissue evidence="8">Leaves</tissue>
    </source>
</reference>
<comment type="similarity">
    <text evidence="1">Belongs to the plant LTP family.</text>
</comment>
<evidence type="ECO:0000313" key="8">
    <source>
        <dbReference type="EMBL" id="RZC61151.1"/>
    </source>
</evidence>
<dbReference type="InterPro" id="IPR043325">
    <property type="entry name" value="LTSS"/>
</dbReference>
<dbReference type="SUPFAM" id="SSF47699">
    <property type="entry name" value="Bifunctional inhibitor/lipid-transfer protein/seed storage 2S albumin"/>
    <property type="match status" value="1"/>
</dbReference>
<evidence type="ECO:0000256" key="2">
    <source>
        <dbReference type="ARBA" id="ARBA00022729"/>
    </source>
</evidence>
<evidence type="ECO:0000256" key="6">
    <source>
        <dbReference type="SAM" id="SignalP"/>
    </source>
</evidence>
<keyword evidence="2 6" id="KW-0732">Signal</keyword>
<sequence>MASHSSFHILPLLLLLLISIPFASPEAESPSTGSDIIECGSRLLTLVPCLPYVQGTMPAPARLCCDNLMDLYVQEENCLCVLLSSDNPINFFSINQTLGLRLPALCRIKLDTTSCPGLVPSADSPAPDIQVLQGTSSNTSSPEPEPVPPMAAMAPMPNMGFRKSNGQKLTFRQAPFVAIATIYLLTRAFI</sequence>
<protein>
    <recommendedName>
        <fullName evidence="7">Bifunctional inhibitor/plant lipid transfer protein/seed storage helical domain-containing protein</fullName>
    </recommendedName>
</protein>
<gene>
    <name evidence="8" type="ORF">C5167_022902</name>
</gene>
<evidence type="ECO:0000259" key="7">
    <source>
        <dbReference type="Pfam" id="PF14368"/>
    </source>
</evidence>
<keyword evidence="4" id="KW-0325">Glycoprotein</keyword>
<dbReference type="Gramene" id="RZC61151">
    <property type="protein sequence ID" value="RZC61151"/>
    <property type="gene ID" value="C5167_022902"/>
</dbReference>
<dbReference type="InterPro" id="IPR036312">
    <property type="entry name" value="Bifun_inhib/LTP/seed_sf"/>
</dbReference>
<dbReference type="AlphaFoldDB" id="A0A4Y7JMF2"/>
<name>A0A4Y7JMF2_PAPSO</name>
<accession>A0A4Y7JMF2</accession>
<dbReference type="Pfam" id="PF14368">
    <property type="entry name" value="LTP_2"/>
    <property type="match status" value="1"/>
</dbReference>